<organism evidence="2 3">
    <name type="scientific">Oryzias melastigma</name>
    <name type="common">Marine medaka</name>
    <dbReference type="NCBI Taxonomy" id="30732"/>
    <lineage>
        <taxon>Eukaryota</taxon>
        <taxon>Metazoa</taxon>
        <taxon>Chordata</taxon>
        <taxon>Craniata</taxon>
        <taxon>Vertebrata</taxon>
        <taxon>Euteleostomi</taxon>
        <taxon>Actinopterygii</taxon>
        <taxon>Neopterygii</taxon>
        <taxon>Teleostei</taxon>
        <taxon>Neoteleostei</taxon>
        <taxon>Acanthomorphata</taxon>
        <taxon>Ovalentaria</taxon>
        <taxon>Atherinomorphae</taxon>
        <taxon>Beloniformes</taxon>
        <taxon>Adrianichthyidae</taxon>
        <taxon>Oryziinae</taxon>
        <taxon>Oryzias</taxon>
    </lineage>
</organism>
<evidence type="ECO:0000256" key="1">
    <source>
        <dbReference type="SAM" id="MobiDB-lite"/>
    </source>
</evidence>
<accession>A0A834BTF4</accession>
<protein>
    <submittedName>
        <fullName evidence="2">Uncharacterized protein</fullName>
    </submittedName>
</protein>
<evidence type="ECO:0000313" key="3">
    <source>
        <dbReference type="Proteomes" id="UP000646548"/>
    </source>
</evidence>
<name>A0A834BTF4_ORYME</name>
<proteinExistence type="predicted"/>
<evidence type="ECO:0000313" key="2">
    <source>
        <dbReference type="EMBL" id="KAF6717040.1"/>
    </source>
</evidence>
<comment type="caution">
    <text evidence="2">The sequence shown here is derived from an EMBL/GenBank/DDBJ whole genome shotgun (WGS) entry which is preliminary data.</text>
</comment>
<dbReference type="AlphaFoldDB" id="A0A834BTF4"/>
<reference evidence="2" key="1">
    <citation type="journal article" name="BMC Genomics">
        <title>Long-read sequencing and de novo genome assembly of marine medaka (Oryzias melastigma).</title>
        <authorList>
            <person name="Liang P."/>
            <person name="Saqib H.S.A."/>
            <person name="Ni X."/>
            <person name="Shen Y."/>
        </authorList>
    </citation>
    <scope>NUCLEOTIDE SEQUENCE</scope>
    <source>
        <strain evidence="2">Bigg-433</strain>
    </source>
</reference>
<dbReference type="EMBL" id="WKFB01000888">
    <property type="protein sequence ID" value="KAF6717040.1"/>
    <property type="molecule type" value="Genomic_DNA"/>
</dbReference>
<sequence>MEKRGKRKKKKTETDGQKYKCGKTDGKKELKGGEEMEGWVEKVKGGGLEVQQHFPSFNSSTPMYLGFNDSMMRSDNRHTMMSLGLKNLQLPEKMSCMKMTCSAICLKNKMMVMEQCLSSAHEQSVRLHFQRTPPFLMTLLASRLRDRQTCRISATQAQPAPLIFVPSTFPSPVIFPPFTASPQILCLNPTITNFP</sequence>
<feature type="compositionally biased region" description="Basic and acidic residues" evidence="1">
    <location>
        <begin position="12"/>
        <end position="33"/>
    </location>
</feature>
<feature type="region of interest" description="Disordered" evidence="1">
    <location>
        <begin position="1"/>
        <end position="33"/>
    </location>
</feature>
<dbReference type="Proteomes" id="UP000646548">
    <property type="component" value="Unassembled WGS sequence"/>
</dbReference>
<feature type="compositionally biased region" description="Basic residues" evidence="1">
    <location>
        <begin position="1"/>
        <end position="11"/>
    </location>
</feature>
<gene>
    <name evidence="2" type="ORF">FQA47_000116</name>
</gene>